<accession>A0A699YPV5</accession>
<dbReference type="EMBL" id="BLLF01000183">
    <property type="protein sequence ID" value="GFH08764.1"/>
    <property type="molecule type" value="Genomic_DNA"/>
</dbReference>
<name>A0A699YPV5_HAELA</name>
<protein>
    <submittedName>
        <fullName evidence="1">Uncharacterized protein</fullName>
    </submittedName>
</protein>
<sequence>MERLSEVAGCNAVRLRSARKHLMAQLLQLASLLPSGGLISEANLASYLPLVASMVHTMVQLKRGEEPGPRG</sequence>
<dbReference type="AlphaFoldDB" id="A0A699YPV5"/>
<organism evidence="1 2">
    <name type="scientific">Haematococcus lacustris</name>
    <name type="common">Green alga</name>
    <name type="synonym">Haematococcus pluvialis</name>
    <dbReference type="NCBI Taxonomy" id="44745"/>
    <lineage>
        <taxon>Eukaryota</taxon>
        <taxon>Viridiplantae</taxon>
        <taxon>Chlorophyta</taxon>
        <taxon>core chlorophytes</taxon>
        <taxon>Chlorophyceae</taxon>
        <taxon>CS clade</taxon>
        <taxon>Chlamydomonadales</taxon>
        <taxon>Haematococcaceae</taxon>
        <taxon>Haematococcus</taxon>
    </lineage>
</organism>
<evidence type="ECO:0000313" key="1">
    <source>
        <dbReference type="EMBL" id="GFH08764.1"/>
    </source>
</evidence>
<dbReference type="Proteomes" id="UP000485058">
    <property type="component" value="Unassembled WGS sequence"/>
</dbReference>
<keyword evidence="2" id="KW-1185">Reference proteome</keyword>
<reference evidence="1 2" key="1">
    <citation type="submission" date="2020-02" db="EMBL/GenBank/DDBJ databases">
        <title>Draft genome sequence of Haematococcus lacustris strain NIES-144.</title>
        <authorList>
            <person name="Morimoto D."/>
            <person name="Nakagawa S."/>
            <person name="Yoshida T."/>
            <person name="Sawayama S."/>
        </authorList>
    </citation>
    <scope>NUCLEOTIDE SEQUENCE [LARGE SCALE GENOMIC DNA]</scope>
    <source>
        <strain evidence="1 2">NIES-144</strain>
    </source>
</reference>
<proteinExistence type="predicted"/>
<gene>
    <name evidence="1" type="ORF">HaLaN_03783</name>
</gene>
<evidence type="ECO:0000313" key="2">
    <source>
        <dbReference type="Proteomes" id="UP000485058"/>
    </source>
</evidence>
<comment type="caution">
    <text evidence="1">The sequence shown here is derived from an EMBL/GenBank/DDBJ whole genome shotgun (WGS) entry which is preliminary data.</text>
</comment>